<evidence type="ECO:0000313" key="2">
    <source>
        <dbReference type="EMBL" id="SMC49487.1"/>
    </source>
</evidence>
<dbReference type="Gene3D" id="1.10.150.20">
    <property type="entry name" value="5' to 3' exonuclease, C-terminal subdomain"/>
    <property type="match status" value="1"/>
</dbReference>
<reference evidence="2 3" key="1">
    <citation type="submission" date="2017-04" db="EMBL/GenBank/DDBJ databases">
        <authorList>
            <person name="Afonso C.L."/>
            <person name="Miller P.J."/>
            <person name="Scott M.A."/>
            <person name="Spackman E."/>
            <person name="Goraichik I."/>
            <person name="Dimitrov K.M."/>
            <person name="Suarez D.L."/>
            <person name="Swayne D.E."/>
        </authorList>
    </citation>
    <scope>NUCLEOTIDE SEQUENCE [LARGE SCALE GENOMIC DNA]</scope>
    <source>
        <strain evidence="2 3">DSM 12816</strain>
    </source>
</reference>
<dbReference type="Proteomes" id="UP000192790">
    <property type="component" value="Unassembled WGS sequence"/>
</dbReference>
<dbReference type="AlphaFoldDB" id="A0A1W1ZM89"/>
<feature type="domain" description="DUF4332" evidence="1">
    <location>
        <begin position="106"/>
        <end position="201"/>
    </location>
</feature>
<accession>A0A1W1ZM89</accession>
<dbReference type="STRING" id="1122930.SAMN02745168_1237"/>
<protein>
    <recommendedName>
        <fullName evidence="1">DUF4332 domain-containing protein</fullName>
    </recommendedName>
</protein>
<name>A0A1W1ZM89_9FIRM</name>
<keyword evidence="3" id="KW-1185">Reference proteome</keyword>
<dbReference type="InterPro" id="IPR025567">
    <property type="entry name" value="DUF4332"/>
</dbReference>
<evidence type="ECO:0000259" key="1">
    <source>
        <dbReference type="Pfam" id="PF14229"/>
    </source>
</evidence>
<dbReference type="Pfam" id="PF14229">
    <property type="entry name" value="DUF4332"/>
    <property type="match status" value="1"/>
</dbReference>
<organism evidence="2 3">
    <name type="scientific">Papillibacter cinnamivorans DSM 12816</name>
    <dbReference type="NCBI Taxonomy" id="1122930"/>
    <lineage>
        <taxon>Bacteria</taxon>
        <taxon>Bacillati</taxon>
        <taxon>Bacillota</taxon>
        <taxon>Clostridia</taxon>
        <taxon>Eubacteriales</taxon>
        <taxon>Oscillospiraceae</taxon>
        <taxon>Papillibacter</taxon>
    </lineage>
</organism>
<dbReference type="EMBL" id="FWXW01000002">
    <property type="protein sequence ID" value="SMC49487.1"/>
    <property type="molecule type" value="Genomic_DNA"/>
</dbReference>
<proteinExistence type="predicted"/>
<evidence type="ECO:0000313" key="3">
    <source>
        <dbReference type="Proteomes" id="UP000192790"/>
    </source>
</evidence>
<gene>
    <name evidence="2" type="ORF">SAMN02745168_1237</name>
</gene>
<sequence>MPGVPVRMSYTIDLKRISIQVYRGILKNQNLLPGRRSLLNALEERFRRMADAGIGNLFELKNNLSTPQKLSALSAKTKIPEDYLVILKRELSSFDQKPVPISDFPGVNEQTVHRLLEHSIKTSKDFYNMFMAAGGDEAISSKTGVGEIALNELYSLCNLVRINGVGAAAARTLYESGYKNIEEIAHADPGDLLNRISETNSVGHYYNAKLGIKDAQFVIDFAKLLFEFLV</sequence>
<dbReference type="SUPFAM" id="SSF158702">
    <property type="entry name" value="Sec63 N-terminal domain-like"/>
    <property type="match status" value="1"/>
</dbReference>